<dbReference type="InterPro" id="IPR029321">
    <property type="entry name" value="INTS2"/>
</dbReference>
<dbReference type="GO" id="GO:0034472">
    <property type="term" value="P:snRNA 3'-end processing"/>
    <property type="evidence" value="ECO:0007669"/>
    <property type="project" value="TreeGrafter"/>
</dbReference>
<name>A0A9W8E0V6_9FUNG</name>
<comment type="caution">
    <text evidence="2">The sequence shown here is derived from an EMBL/GenBank/DDBJ whole genome shotgun (WGS) entry which is preliminary data.</text>
</comment>
<dbReference type="AlphaFoldDB" id="A0A9W8E0V6"/>
<organism evidence="2 3">
    <name type="scientific">Tieghemiomyces parasiticus</name>
    <dbReference type="NCBI Taxonomy" id="78921"/>
    <lineage>
        <taxon>Eukaryota</taxon>
        <taxon>Fungi</taxon>
        <taxon>Fungi incertae sedis</taxon>
        <taxon>Zoopagomycota</taxon>
        <taxon>Kickxellomycotina</taxon>
        <taxon>Dimargaritomycetes</taxon>
        <taxon>Dimargaritales</taxon>
        <taxon>Dimargaritaceae</taxon>
        <taxon>Tieghemiomyces</taxon>
    </lineage>
</organism>
<accession>A0A9W8E0V6</accession>
<evidence type="ECO:0000313" key="2">
    <source>
        <dbReference type="EMBL" id="KAJ1927070.1"/>
    </source>
</evidence>
<dbReference type="GO" id="GO:0032039">
    <property type="term" value="C:integrator complex"/>
    <property type="evidence" value="ECO:0007669"/>
    <property type="project" value="InterPro"/>
</dbReference>
<gene>
    <name evidence="2" type="ORF">IWQ60_003262</name>
</gene>
<protein>
    <submittedName>
        <fullName evidence="2">Uncharacterized protein</fullName>
    </submittedName>
</protein>
<dbReference type="EMBL" id="JANBPT010000136">
    <property type="protein sequence ID" value="KAJ1927070.1"/>
    <property type="molecule type" value="Genomic_DNA"/>
</dbReference>
<dbReference type="PANTHER" id="PTHR28608">
    <property type="entry name" value="INTEGRATOR COMPLEX SUBUNIT 2"/>
    <property type="match status" value="1"/>
</dbReference>
<dbReference type="Proteomes" id="UP001150569">
    <property type="component" value="Unassembled WGS sequence"/>
</dbReference>
<keyword evidence="3" id="KW-1185">Reference proteome</keyword>
<dbReference type="OrthoDB" id="5595374at2759"/>
<dbReference type="Pfam" id="PF14750">
    <property type="entry name" value="INTS2"/>
    <property type="match status" value="1"/>
</dbReference>
<sequence length="1144" mass="126517">MMGTPARPLTDIAYGTHQNLLHCIETGATLLSDRDPATYNPYLPLLYQRYSSAQVERVCDPVRLTLWRGALRLPWPTVMAYVCPRLTAFRKRFNLPGSGPAAVDDIYDPAELPADPPHLALTSQLVLQLLQLHDLVVELLGSGAGSVGGSLDDTPTSAAVLDTFEQSLQQLEQRAAPLCPLFFIPPTDGSLGDRTLLLVAAWRLARPLWHGIGLDRLVRTLMVAPLGPEFAKVLAFNLPDQFSTLTDGILAAYDGLPARCQPAASRTLQTLCKYASHRALSIRDRLVRRVTLPEVVLKITLHFDPDQLAFLSTFFASGRRWDPAHYPRCLPFVHELKARLYLRFASALDGSLVGVPVPDLILLWRILGSFVCVLDAPLDERDAQFARKMIPALTSLAAREAALAYVMVSYQPLRNPPAVHLLDLLPTLAANPDDCPALYLLAVFLRTQEFTHVETFIRTTLGLSGPVGKERLYPVRDALLSGSITDADLARFVTRDPPPEALGDRRSALHLGAHSLLKHRVFQTQGVDLGPWVYTLIRDAHDPPRLLTVKLIKEYADATLHAPAITRLPEPDVRRLLDAHPQVPAARRILLVFYLLYYQESLAALVAKPAGLVAKDLGGPPAYSDILLDALPIKAVLNHMTDGPDRAAYQDILPEMVALCHYQSPETFDIKSAVVENYCVQQQTLVFPRLNARLARDVMYGTVPTLPMAGVPLPRETLQALQVPERCGTVLRYLTTLDPTDLVPWRTQIIETCLPLYLEPRFPFDVLQQFRTVWEALHVVGPREVEVITVRRWRARTTAVGDPVDATAPTVQDLWLDPLQLFRCDPAVFRRYHLFSIWLQILGIYTLMSRQKLRAKHTLKGPGRSKFKEPQVTAMLYLQDTAALQMLLEVAAQHYVAAEADTAAAASNAYGNGGSAVVAADPPATPSPDAPVHLLGLVWDYLHQCFIDNRLVCKLLHFQTYPPSLIPAMVEHIPSLHICLEFLPELLHPPPPPPPPAQQPQAAPAPSPAAGYDRPLFALQLTVALLEKYPLARHLSLIRETVIPRVQALITKFSPADTNLKLLYVVVDTVAHLAQHYPTIQPEVKTLLQAAQAVANKAQLEVSTATAGHPAAVLAKCGYTVEDADDFKKYVIACIDTVSKRSRH</sequence>
<evidence type="ECO:0000256" key="1">
    <source>
        <dbReference type="SAM" id="MobiDB-lite"/>
    </source>
</evidence>
<reference evidence="2" key="1">
    <citation type="submission" date="2022-07" db="EMBL/GenBank/DDBJ databases">
        <title>Phylogenomic reconstructions and comparative analyses of Kickxellomycotina fungi.</title>
        <authorList>
            <person name="Reynolds N.K."/>
            <person name="Stajich J.E."/>
            <person name="Barry K."/>
            <person name="Grigoriev I.V."/>
            <person name="Crous P."/>
            <person name="Smith M.E."/>
        </authorList>
    </citation>
    <scope>NUCLEOTIDE SEQUENCE</scope>
    <source>
        <strain evidence="2">RSA 861</strain>
    </source>
</reference>
<dbReference type="PANTHER" id="PTHR28608:SF1">
    <property type="entry name" value="INTEGRATOR COMPLEX SUBUNIT 2"/>
    <property type="match status" value="1"/>
</dbReference>
<feature type="compositionally biased region" description="Pro residues" evidence="1">
    <location>
        <begin position="989"/>
        <end position="1007"/>
    </location>
</feature>
<feature type="region of interest" description="Disordered" evidence="1">
    <location>
        <begin position="989"/>
        <end position="1009"/>
    </location>
</feature>
<proteinExistence type="predicted"/>
<evidence type="ECO:0000313" key="3">
    <source>
        <dbReference type="Proteomes" id="UP001150569"/>
    </source>
</evidence>